<protein>
    <submittedName>
        <fullName evidence="3">Uncharacterized protein (UPF0548 family)</fullName>
    </submittedName>
</protein>
<evidence type="ECO:0000256" key="1">
    <source>
        <dbReference type="SAM" id="MobiDB-lite"/>
    </source>
</evidence>
<accession>A0ABU1ZWT6</accession>
<evidence type="ECO:0000313" key="4">
    <source>
        <dbReference type="Proteomes" id="UP001180840"/>
    </source>
</evidence>
<gene>
    <name evidence="3" type="ORF">J2S39_001046</name>
</gene>
<reference evidence="3" key="1">
    <citation type="submission" date="2023-07" db="EMBL/GenBank/DDBJ databases">
        <title>Sequencing the genomes of 1000 actinobacteria strains.</title>
        <authorList>
            <person name="Klenk H.-P."/>
        </authorList>
    </citation>
    <scope>NUCLEOTIDE SEQUENCE</scope>
    <source>
        <strain evidence="3">DSM 107476</strain>
    </source>
</reference>
<comment type="caution">
    <text evidence="3">The sequence shown here is derived from an EMBL/GenBank/DDBJ whole genome shotgun (WGS) entry which is preliminary data.</text>
</comment>
<name>A0ABU1ZWT6_9CORY</name>
<evidence type="ECO:0000313" key="3">
    <source>
        <dbReference type="EMBL" id="MDR7329370.1"/>
    </source>
</evidence>
<organism evidence="3 4">
    <name type="scientific">Corynebacterium guangdongense</name>
    <dbReference type="NCBI Taxonomy" id="1783348"/>
    <lineage>
        <taxon>Bacteria</taxon>
        <taxon>Bacillati</taxon>
        <taxon>Actinomycetota</taxon>
        <taxon>Actinomycetes</taxon>
        <taxon>Mycobacteriales</taxon>
        <taxon>Corynebacteriaceae</taxon>
        <taxon>Corynebacterium</taxon>
    </lineage>
</organism>
<dbReference type="Proteomes" id="UP001180840">
    <property type="component" value="Unassembled WGS sequence"/>
</dbReference>
<proteinExistence type="predicted"/>
<dbReference type="InterPro" id="IPR018960">
    <property type="entry name" value="DUF1990"/>
</dbReference>
<sequence>MFDEAVVRIRSGRMHRGIGIGFRRRDAAVRLRILGLPNWCEVIEDRLGDGEYEFVYRAGARHVLSGEEAFVVRLDDAGAVTATVAAVSRPVWAPLNRLQGWAMAGYLRGMGPRGHRKAQKTWRNPGKLPTVKGR</sequence>
<feature type="domain" description="DUF1990" evidence="2">
    <location>
        <begin position="2"/>
        <end position="93"/>
    </location>
</feature>
<feature type="region of interest" description="Disordered" evidence="1">
    <location>
        <begin position="112"/>
        <end position="134"/>
    </location>
</feature>
<dbReference type="Pfam" id="PF09348">
    <property type="entry name" value="DUF1990"/>
    <property type="match status" value="1"/>
</dbReference>
<keyword evidence="4" id="KW-1185">Reference proteome</keyword>
<evidence type="ECO:0000259" key="2">
    <source>
        <dbReference type="Pfam" id="PF09348"/>
    </source>
</evidence>
<dbReference type="EMBL" id="JAVDXZ010000001">
    <property type="protein sequence ID" value="MDR7329370.1"/>
    <property type="molecule type" value="Genomic_DNA"/>
</dbReference>